<name>A0A1S0TNS5_LOALO</name>
<protein>
    <submittedName>
        <fullName evidence="2">Uncharacterized protein</fullName>
    </submittedName>
</protein>
<accession>A0A1S0TNS5</accession>
<evidence type="ECO:0000313" key="2">
    <source>
        <dbReference type="EMBL" id="EFO17470.1"/>
    </source>
</evidence>
<dbReference type="EMBL" id="JH712092">
    <property type="protein sequence ID" value="EFO17470.1"/>
    <property type="molecule type" value="Genomic_DNA"/>
</dbReference>
<keyword evidence="1" id="KW-1133">Transmembrane helix</keyword>
<keyword evidence="1" id="KW-0472">Membrane</keyword>
<feature type="transmembrane region" description="Helical" evidence="1">
    <location>
        <begin position="86"/>
        <end position="110"/>
    </location>
</feature>
<dbReference type="RefSeq" id="XP_003146599.1">
    <property type="nucleotide sequence ID" value="XM_003146551.1"/>
</dbReference>
<organism evidence="2">
    <name type="scientific">Loa loa</name>
    <name type="common">Eye worm</name>
    <name type="synonym">Filaria loa</name>
    <dbReference type="NCBI Taxonomy" id="7209"/>
    <lineage>
        <taxon>Eukaryota</taxon>
        <taxon>Metazoa</taxon>
        <taxon>Ecdysozoa</taxon>
        <taxon>Nematoda</taxon>
        <taxon>Chromadorea</taxon>
        <taxon>Rhabditida</taxon>
        <taxon>Spirurina</taxon>
        <taxon>Spiruromorpha</taxon>
        <taxon>Filarioidea</taxon>
        <taxon>Onchocercidae</taxon>
        <taxon>Loa</taxon>
    </lineage>
</organism>
<sequence>MLFFSSMKKVGCRNSQNLYDIPERMFTTALLPDMHEKKCRKRSVNCEDTTSCTAVLIDPCHEAIQHSAVTVSYDIMPPHHFADFSFFASFVATLITVLVLRSIVSLLWTFRYFETPFVDLVAVISAQHRYHFQELVQNYNSFLSQLRPQLLNR</sequence>
<reference evidence="2" key="1">
    <citation type="submission" date="2012-04" db="EMBL/GenBank/DDBJ databases">
        <title>The Genome Sequence of Loa loa.</title>
        <authorList>
            <consortium name="The Broad Institute Genome Sequencing Platform"/>
            <consortium name="Broad Institute Genome Sequencing Center for Infectious Disease"/>
            <person name="Nutman T.B."/>
            <person name="Fink D.L."/>
            <person name="Russ C."/>
            <person name="Young S."/>
            <person name="Zeng Q."/>
            <person name="Gargeya S."/>
            <person name="Alvarado L."/>
            <person name="Berlin A."/>
            <person name="Chapman S.B."/>
            <person name="Chen Z."/>
            <person name="Freedman E."/>
            <person name="Gellesch M."/>
            <person name="Goldberg J."/>
            <person name="Griggs A."/>
            <person name="Gujja S."/>
            <person name="Heilman E.R."/>
            <person name="Heiman D."/>
            <person name="Howarth C."/>
            <person name="Mehta T."/>
            <person name="Neiman D."/>
            <person name="Pearson M."/>
            <person name="Roberts A."/>
            <person name="Saif S."/>
            <person name="Shea T."/>
            <person name="Shenoy N."/>
            <person name="Sisk P."/>
            <person name="Stolte C."/>
            <person name="Sykes S."/>
            <person name="White J."/>
            <person name="Yandava C."/>
            <person name="Haas B."/>
            <person name="Henn M.R."/>
            <person name="Nusbaum C."/>
            <person name="Birren B."/>
        </authorList>
    </citation>
    <scope>NUCLEOTIDE SEQUENCE [LARGE SCALE GENOMIC DNA]</scope>
</reference>
<gene>
    <name evidence="2" type="ORF">LOAG_11028</name>
</gene>
<evidence type="ECO:0000256" key="1">
    <source>
        <dbReference type="SAM" id="Phobius"/>
    </source>
</evidence>
<keyword evidence="1" id="KW-0812">Transmembrane</keyword>
<proteinExistence type="predicted"/>
<dbReference type="CTD" id="9948478"/>
<dbReference type="KEGG" id="loa:LOAG_11028"/>
<dbReference type="GeneID" id="9948478"/>
<dbReference type="AlphaFoldDB" id="A0A1S0TNS5"/>
<dbReference type="InParanoid" id="A0A1S0TNS5"/>